<dbReference type="OrthoDB" id="5841748at2759"/>
<dbReference type="Pfam" id="PF04389">
    <property type="entry name" value="Peptidase_M28"/>
    <property type="match status" value="1"/>
</dbReference>
<proteinExistence type="inferred from homology"/>
<evidence type="ECO:0000259" key="3">
    <source>
        <dbReference type="Pfam" id="PF04253"/>
    </source>
</evidence>
<dbReference type="AlphaFoldDB" id="A0A420YE95"/>
<dbReference type="PANTHER" id="PTHR10404:SF71">
    <property type="entry name" value="CARBOXYPEPTIDASE TRE2, PUTATIVE (AFU_ORTHOLOGUE AFUA_3G10650)-RELATED"/>
    <property type="match status" value="1"/>
</dbReference>
<dbReference type="GO" id="GO:0004180">
    <property type="term" value="F:carboxypeptidase activity"/>
    <property type="evidence" value="ECO:0007669"/>
    <property type="project" value="TreeGrafter"/>
</dbReference>
<dbReference type="SUPFAM" id="SSF53187">
    <property type="entry name" value="Zn-dependent exopeptidases"/>
    <property type="match status" value="1"/>
</dbReference>
<evidence type="ECO:0000313" key="5">
    <source>
        <dbReference type="EMBL" id="RKU46231.1"/>
    </source>
</evidence>
<dbReference type="Pfam" id="PF02225">
    <property type="entry name" value="PA"/>
    <property type="match status" value="1"/>
</dbReference>
<dbReference type="STRING" id="177199.A0A420YE95"/>
<keyword evidence="6" id="KW-1185">Reference proteome</keyword>
<comment type="caution">
    <text evidence="5">The sequence shown here is derived from an EMBL/GenBank/DDBJ whole genome shotgun (WGS) entry which is preliminary data.</text>
</comment>
<dbReference type="CDD" id="cd08022">
    <property type="entry name" value="M28_PSMA_like"/>
    <property type="match status" value="1"/>
</dbReference>
<comment type="similarity">
    <text evidence="1">Belongs to the peptidase M28 family. M28B subfamily.</text>
</comment>
<dbReference type="Proteomes" id="UP000275385">
    <property type="component" value="Unassembled WGS sequence"/>
</dbReference>
<dbReference type="InterPro" id="IPR007484">
    <property type="entry name" value="Peptidase_M28"/>
</dbReference>
<dbReference type="EMBL" id="QVQW01000015">
    <property type="protein sequence ID" value="RKU46231.1"/>
    <property type="molecule type" value="Genomic_DNA"/>
</dbReference>
<evidence type="ECO:0000259" key="2">
    <source>
        <dbReference type="Pfam" id="PF02225"/>
    </source>
</evidence>
<sequence length="594" mass="65444">MPYVFHGHSKTGDVKGPLIYGGYGTRADFQRLHDMGVDTKGAIALVRSRGPDDNAGLKVKAAEMAGFAGCLIYSEPAHGASGNGGEDTTQPAFRHQDSVVRQSVSLTNWVVGDPLTPGWESTKKLPRVHRNEATALPKIPSLPLSWFDARHFLLLIEGMGEKVKIQDGIGEKVDLEGPPVAPDAEAWWTGNSSSPIIHLINRQDEEDKMAIYNVYGRIEGAEQSSKSIIIGNHRDAFTLGATDPGSGTAVFLEMARIFGDLLRRGWRPLRTIQFMSWDAEEYNLAGSTEFVEKNLDNLRDDAMAYINLDAAVTGNKFRAMGSPVFRKILAGVMSRVNDPNLNATVQEIWAQQGGDVENLDWESDYLAFQDIAGTSSLDIAFVGEDTPTFSAYDDFAWMEVIGDPGFVYHTLLGQVLGLLILELADRPVMPFDMDAYGRSINGWIEDLMKWSENKGLPKDGNSPVSLDVLKDAGAGLSKAVEHFEKWEQEWQSTIVAASGWESNGLGSARDSYNNRMAHFETKLLDLEQGGGIPNRTQFKHVVFGPPLWPEDRCPNFPAICDTILARDWALANKTVDKVARILNDAARSLNEWKA</sequence>
<protein>
    <recommendedName>
        <fullName evidence="7">Peptide hydrolase</fullName>
    </recommendedName>
</protein>
<dbReference type="InterPro" id="IPR046450">
    <property type="entry name" value="PA_dom_sf"/>
</dbReference>
<accession>A0A420YE95</accession>
<dbReference type="Gene3D" id="3.50.30.30">
    <property type="match status" value="1"/>
</dbReference>
<evidence type="ECO:0008006" key="7">
    <source>
        <dbReference type="Google" id="ProtNLM"/>
    </source>
</evidence>
<name>A0A420YE95_9PEZI</name>
<organism evidence="5 6">
    <name type="scientific">Coniochaeta pulveracea</name>
    <dbReference type="NCBI Taxonomy" id="177199"/>
    <lineage>
        <taxon>Eukaryota</taxon>
        <taxon>Fungi</taxon>
        <taxon>Dikarya</taxon>
        <taxon>Ascomycota</taxon>
        <taxon>Pezizomycotina</taxon>
        <taxon>Sordariomycetes</taxon>
        <taxon>Sordariomycetidae</taxon>
        <taxon>Coniochaetales</taxon>
        <taxon>Coniochaetaceae</taxon>
        <taxon>Coniochaeta</taxon>
    </lineage>
</organism>
<dbReference type="Pfam" id="PF04253">
    <property type="entry name" value="TFR_dimer"/>
    <property type="match status" value="1"/>
</dbReference>
<evidence type="ECO:0000259" key="4">
    <source>
        <dbReference type="Pfam" id="PF04389"/>
    </source>
</evidence>
<feature type="domain" description="Peptidase M28" evidence="4">
    <location>
        <begin position="213"/>
        <end position="387"/>
    </location>
</feature>
<dbReference type="InterPro" id="IPR036757">
    <property type="entry name" value="TFR-like_dimer_dom_sf"/>
</dbReference>
<feature type="domain" description="PA" evidence="2">
    <location>
        <begin position="14"/>
        <end position="90"/>
    </location>
</feature>
<dbReference type="SUPFAM" id="SSF47672">
    <property type="entry name" value="Transferrin receptor-like dimerisation domain"/>
    <property type="match status" value="1"/>
</dbReference>
<reference evidence="5 6" key="1">
    <citation type="submission" date="2018-08" db="EMBL/GenBank/DDBJ databases">
        <title>Draft genome of the lignicolous fungus Coniochaeta pulveracea.</title>
        <authorList>
            <person name="Borstlap C.J."/>
            <person name="De Witt R.N."/>
            <person name="Botha A."/>
            <person name="Volschenk H."/>
        </authorList>
    </citation>
    <scope>NUCLEOTIDE SEQUENCE [LARGE SCALE GENOMIC DNA]</scope>
    <source>
        <strain evidence="5 6">CAB683</strain>
    </source>
</reference>
<dbReference type="Gene3D" id="1.20.930.40">
    <property type="entry name" value="Transferrin receptor-like, dimerisation domain"/>
    <property type="match status" value="1"/>
</dbReference>
<dbReference type="InterPro" id="IPR003137">
    <property type="entry name" value="PA_domain"/>
</dbReference>
<feature type="domain" description="Transferrin receptor-like dimerisation" evidence="3">
    <location>
        <begin position="464"/>
        <end position="590"/>
    </location>
</feature>
<evidence type="ECO:0000256" key="1">
    <source>
        <dbReference type="ARBA" id="ARBA00005634"/>
    </source>
</evidence>
<gene>
    <name evidence="5" type="ORF">DL546_004685</name>
</gene>
<evidence type="ECO:0000313" key="6">
    <source>
        <dbReference type="Proteomes" id="UP000275385"/>
    </source>
</evidence>
<dbReference type="FunFam" id="3.40.630.10:FF:000101">
    <property type="entry name" value="N-acetylated alpha-linked acidic dipeptidase like 1"/>
    <property type="match status" value="1"/>
</dbReference>
<dbReference type="InterPro" id="IPR007365">
    <property type="entry name" value="TFR-like_dimer_dom"/>
</dbReference>
<dbReference type="InterPro" id="IPR039373">
    <property type="entry name" value="Peptidase_M28B"/>
</dbReference>
<dbReference type="Gene3D" id="3.40.630.10">
    <property type="entry name" value="Zn peptidases"/>
    <property type="match status" value="1"/>
</dbReference>
<dbReference type="PANTHER" id="PTHR10404">
    <property type="entry name" value="N-ACETYLATED-ALPHA-LINKED ACIDIC DIPEPTIDASE"/>
    <property type="match status" value="1"/>
</dbReference>
<dbReference type="SUPFAM" id="SSF52025">
    <property type="entry name" value="PA domain"/>
    <property type="match status" value="1"/>
</dbReference>